<gene>
    <name evidence="1" type="primary">gatC</name>
    <name evidence="2" type="ORF">A3D46_03140</name>
</gene>
<dbReference type="GO" id="GO:0070681">
    <property type="term" value="P:glutaminyl-tRNAGln biosynthesis via transamidation"/>
    <property type="evidence" value="ECO:0007669"/>
    <property type="project" value="TreeGrafter"/>
</dbReference>
<accession>A0A1G2E9Q6</accession>
<dbReference type="GO" id="GO:0006412">
    <property type="term" value="P:translation"/>
    <property type="evidence" value="ECO:0007669"/>
    <property type="project" value="UniProtKB-UniRule"/>
</dbReference>
<dbReference type="Pfam" id="PF02686">
    <property type="entry name" value="GatC"/>
    <property type="match status" value="1"/>
</dbReference>
<dbReference type="GO" id="GO:0005524">
    <property type="term" value="F:ATP binding"/>
    <property type="evidence" value="ECO:0007669"/>
    <property type="project" value="UniProtKB-KW"/>
</dbReference>
<dbReference type="Proteomes" id="UP000178703">
    <property type="component" value="Unassembled WGS sequence"/>
</dbReference>
<dbReference type="InterPro" id="IPR036113">
    <property type="entry name" value="Asp/Glu-ADT_sf_sub_c"/>
</dbReference>
<protein>
    <recommendedName>
        <fullName evidence="1">Aspartyl/glutamyl-tRNA(Asn/Gln) amidotransferase subunit C</fullName>
        <shortName evidence="1">Asp/Glu-ADT subunit C</shortName>
        <ecNumber evidence="1">6.3.5.-</ecNumber>
    </recommendedName>
</protein>
<keyword evidence="1" id="KW-0436">Ligase</keyword>
<name>A0A1G2E9Q6_9BACT</name>
<sequence length="100" mass="11496">MITDKEISHLAELSRIKITEKEKGNLKKDLSSILDYINQLNEVGTNDVEPLYQTTSLVNVAREDADRGEFKMNEQLNEKLIGQAPHKENRFLKVKSILQK</sequence>
<comment type="subunit">
    <text evidence="1">Heterotrimer of A, B and C subunits.</text>
</comment>
<dbReference type="EMBL" id="MHMD01000013">
    <property type="protein sequence ID" value="OGZ21888.1"/>
    <property type="molecule type" value="Genomic_DNA"/>
</dbReference>
<keyword evidence="1" id="KW-0547">Nucleotide-binding</keyword>
<dbReference type="GO" id="GO:0006450">
    <property type="term" value="P:regulation of translational fidelity"/>
    <property type="evidence" value="ECO:0007669"/>
    <property type="project" value="InterPro"/>
</dbReference>
<evidence type="ECO:0000313" key="2">
    <source>
        <dbReference type="EMBL" id="OGZ21888.1"/>
    </source>
</evidence>
<reference evidence="2 3" key="1">
    <citation type="journal article" date="2016" name="Nat. Commun.">
        <title>Thousands of microbial genomes shed light on interconnected biogeochemical processes in an aquifer system.</title>
        <authorList>
            <person name="Anantharaman K."/>
            <person name="Brown C.T."/>
            <person name="Hug L.A."/>
            <person name="Sharon I."/>
            <person name="Castelle C.J."/>
            <person name="Probst A.J."/>
            <person name="Thomas B.C."/>
            <person name="Singh A."/>
            <person name="Wilkins M.J."/>
            <person name="Karaoz U."/>
            <person name="Brodie E.L."/>
            <person name="Williams K.H."/>
            <person name="Hubbard S.S."/>
            <person name="Banfield J.F."/>
        </authorList>
    </citation>
    <scope>NUCLEOTIDE SEQUENCE [LARGE SCALE GENOMIC DNA]</scope>
</reference>
<comment type="catalytic activity">
    <reaction evidence="1">
        <text>L-glutamyl-tRNA(Gln) + L-glutamine + ATP + H2O = L-glutaminyl-tRNA(Gln) + L-glutamate + ADP + phosphate + H(+)</text>
        <dbReference type="Rhea" id="RHEA:17521"/>
        <dbReference type="Rhea" id="RHEA-COMP:9681"/>
        <dbReference type="Rhea" id="RHEA-COMP:9684"/>
        <dbReference type="ChEBI" id="CHEBI:15377"/>
        <dbReference type="ChEBI" id="CHEBI:15378"/>
        <dbReference type="ChEBI" id="CHEBI:29985"/>
        <dbReference type="ChEBI" id="CHEBI:30616"/>
        <dbReference type="ChEBI" id="CHEBI:43474"/>
        <dbReference type="ChEBI" id="CHEBI:58359"/>
        <dbReference type="ChEBI" id="CHEBI:78520"/>
        <dbReference type="ChEBI" id="CHEBI:78521"/>
        <dbReference type="ChEBI" id="CHEBI:456216"/>
    </reaction>
</comment>
<evidence type="ECO:0000256" key="1">
    <source>
        <dbReference type="HAMAP-Rule" id="MF_00122"/>
    </source>
</evidence>
<proteinExistence type="inferred from homology"/>
<dbReference type="SUPFAM" id="SSF141000">
    <property type="entry name" value="Glu-tRNAGln amidotransferase C subunit"/>
    <property type="match status" value="1"/>
</dbReference>
<comment type="similarity">
    <text evidence="1">Belongs to the GatC family.</text>
</comment>
<dbReference type="NCBIfam" id="TIGR00135">
    <property type="entry name" value="gatC"/>
    <property type="match status" value="1"/>
</dbReference>
<dbReference type="HAMAP" id="MF_00122">
    <property type="entry name" value="GatC"/>
    <property type="match status" value="1"/>
</dbReference>
<keyword evidence="1" id="KW-0067">ATP-binding</keyword>
<dbReference type="GO" id="GO:0050566">
    <property type="term" value="F:asparaginyl-tRNA synthase (glutamine-hydrolyzing) activity"/>
    <property type="evidence" value="ECO:0007669"/>
    <property type="project" value="RHEA"/>
</dbReference>
<dbReference type="STRING" id="1801668.A3D46_03140"/>
<dbReference type="AlphaFoldDB" id="A0A1G2E9Q6"/>
<dbReference type="InterPro" id="IPR003837">
    <property type="entry name" value="GatC"/>
</dbReference>
<dbReference type="GO" id="GO:0050567">
    <property type="term" value="F:glutaminyl-tRNA synthase (glutamine-hydrolyzing) activity"/>
    <property type="evidence" value="ECO:0007669"/>
    <property type="project" value="UniProtKB-UniRule"/>
</dbReference>
<dbReference type="PANTHER" id="PTHR15004:SF0">
    <property type="entry name" value="GLUTAMYL-TRNA(GLN) AMIDOTRANSFERASE SUBUNIT C, MITOCHONDRIAL"/>
    <property type="match status" value="1"/>
</dbReference>
<comment type="catalytic activity">
    <reaction evidence="1">
        <text>L-aspartyl-tRNA(Asn) + L-glutamine + ATP + H2O = L-asparaginyl-tRNA(Asn) + L-glutamate + ADP + phosphate + 2 H(+)</text>
        <dbReference type="Rhea" id="RHEA:14513"/>
        <dbReference type="Rhea" id="RHEA-COMP:9674"/>
        <dbReference type="Rhea" id="RHEA-COMP:9677"/>
        <dbReference type="ChEBI" id="CHEBI:15377"/>
        <dbReference type="ChEBI" id="CHEBI:15378"/>
        <dbReference type="ChEBI" id="CHEBI:29985"/>
        <dbReference type="ChEBI" id="CHEBI:30616"/>
        <dbReference type="ChEBI" id="CHEBI:43474"/>
        <dbReference type="ChEBI" id="CHEBI:58359"/>
        <dbReference type="ChEBI" id="CHEBI:78515"/>
        <dbReference type="ChEBI" id="CHEBI:78516"/>
        <dbReference type="ChEBI" id="CHEBI:456216"/>
    </reaction>
</comment>
<dbReference type="PANTHER" id="PTHR15004">
    <property type="entry name" value="GLUTAMYL-TRNA(GLN) AMIDOTRANSFERASE SUBUNIT C, MITOCHONDRIAL"/>
    <property type="match status" value="1"/>
</dbReference>
<comment type="caution">
    <text evidence="2">The sequence shown here is derived from an EMBL/GenBank/DDBJ whole genome shotgun (WGS) entry which is preliminary data.</text>
</comment>
<evidence type="ECO:0000313" key="3">
    <source>
        <dbReference type="Proteomes" id="UP000178703"/>
    </source>
</evidence>
<dbReference type="EC" id="6.3.5.-" evidence="1"/>
<organism evidence="2 3">
    <name type="scientific">Candidatus Nealsonbacteria bacterium RIFCSPHIGHO2_02_FULL_43_13</name>
    <dbReference type="NCBI Taxonomy" id="1801668"/>
    <lineage>
        <taxon>Bacteria</taxon>
        <taxon>Candidatus Nealsoniibacteriota</taxon>
    </lineage>
</organism>
<dbReference type="Gene3D" id="1.10.20.60">
    <property type="entry name" value="Glu-tRNAGln amidotransferase C subunit, N-terminal domain"/>
    <property type="match status" value="1"/>
</dbReference>
<keyword evidence="1" id="KW-0648">Protein biosynthesis</keyword>
<comment type="function">
    <text evidence="1">Allows the formation of correctly charged Asn-tRNA(Asn) or Gln-tRNA(Gln) through the transamidation of misacylated Asp-tRNA(Asn) or Glu-tRNA(Gln) in organisms which lack either or both of asparaginyl-tRNA or glutaminyl-tRNA synthetases. The reaction takes place in the presence of glutamine and ATP through an activated phospho-Asp-tRNA(Asn) or phospho-Glu-tRNA(Gln).</text>
</comment>